<dbReference type="InterPro" id="IPR023393">
    <property type="entry name" value="START-like_dom_sf"/>
</dbReference>
<dbReference type="InterPro" id="IPR019587">
    <property type="entry name" value="Polyketide_cyclase/dehydratase"/>
</dbReference>
<dbReference type="CDD" id="cd07819">
    <property type="entry name" value="SRPBCC_2"/>
    <property type="match status" value="1"/>
</dbReference>
<organism evidence="1 2">
    <name type="scientific">Rhodococcus zopfii</name>
    <dbReference type="NCBI Taxonomy" id="43772"/>
    <lineage>
        <taxon>Bacteria</taxon>
        <taxon>Bacillati</taxon>
        <taxon>Actinomycetota</taxon>
        <taxon>Actinomycetes</taxon>
        <taxon>Mycobacteriales</taxon>
        <taxon>Nocardiaceae</taxon>
        <taxon>Rhodococcus</taxon>
    </lineage>
</organism>
<accession>A0ABU3WP98</accession>
<dbReference type="SUPFAM" id="SSF55961">
    <property type="entry name" value="Bet v1-like"/>
    <property type="match status" value="1"/>
</dbReference>
<dbReference type="PANTHER" id="PTHR39683">
    <property type="entry name" value="CONSERVED PROTEIN TB16.3"/>
    <property type="match status" value="1"/>
</dbReference>
<protein>
    <submittedName>
        <fullName evidence="1">SRPBCC family protein</fullName>
    </submittedName>
</protein>
<comment type="caution">
    <text evidence="1">The sequence shown here is derived from an EMBL/GenBank/DDBJ whole genome shotgun (WGS) entry which is preliminary data.</text>
</comment>
<evidence type="ECO:0000313" key="2">
    <source>
        <dbReference type="Proteomes" id="UP001275440"/>
    </source>
</evidence>
<dbReference type="Proteomes" id="UP001275440">
    <property type="component" value="Unassembled WGS sequence"/>
</dbReference>
<sequence length="145" mass="15585">MAVSSSHTSEIKASPEQVMAAIAAVDRLPEWSSAHKSVTIESTHPDGLPHRVRMTVSIIGITDEQVVDYQWNGTESMSWTLVESSQQRQQDGAYALVSTAVGTSVEFSLTIDPKIPLPGFLVKKAQKMAVETASKGLAAFVAKTV</sequence>
<dbReference type="EMBL" id="WBMO01000001">
    <property type="protein sequence ID" value="MDV2475831.1"/>
    <property type="molecule type" value="Genomic_DNA"/>
</dbReference>
<proteinExistence type="predicted"/>
<gene>
    <name evidence="1" type="ORF">F8M49_11550</name>
</gene>
<name>A0ABU3WP98_9NOCA</name>
<dbReference type="Gene3D" id="3.30.530.20">
    <property type="match status" value="1"/>
</dbReference>
<dbReference type="PANTHER" id="PTHR39683:SF4">
    <property type="entry name" value="COENZYME Q-BINDING PROTEIN COQ10 START DOMAIN-CONTAINING PROTEIN"/>
    <property type="match status" value="1"/>
</dbReference>
<keyword evidence="2" id="KW-1185">Reference proteome</keyword>
<evidence type="ECO:0000313" key="1">
    <source>
        <dbReference type="EMBL" id="MDV2475831.1"/>
    </source>
</evidence>
<dbReference type="Pfam" id="PF10604">
    <property type="entry name" value="Polyketide_cyc2"/>
    <property type="match status" value="1"/>
</dbReference>
<dbReference type="RefSeq" id="WP_072810938.1">
    <property type="nucleotide sequence ID" value="NZ_JAHWLX010000047.1"/>
</dbReference>
<reference evidence="1 2" key="1">
    <citation type="submission" date="2019-10" db="EMBL/GenBank/DDBJ databases">
        <title>Draft Genome Assembly of Rhodococcus zopfii DSM44189.</title>
        <authorList>
            <person name="Sutton J.M."/>
            <person name="Akob D.M."/>
            <person name="Bushman T.J."/>
        </authorList>
    </citation>
    <scope>NUCLEOTIDE SEQUENCE [LARGE SCALE GENOMIC DNA]</scope>
    <source>
        <strain evidence="1 2">DSM 44189</strain>
    </source>
</reference>